<evidence type="ECO:0000256" key="7">
    <source>
        <dbReference type="ARBA" id="ARBA00023014"/>
    </source>
</evidence>
<evidence type="ECO:0000256" key="1">
    <source>
        <dbReference type="ARBA" id="ARBA00001942"/>
    </source>
</evidence>
<dbReference type="Gene3D" id="3.30.2070.10">
    <property type="entry name" value="Formate dehydrogenase/DMSO reductase"/>
    <property type="match status" value="1"/>
</dbReference>
<gene>
    <name evidence="9" type="ORF">J5Y09_03215</name>
</gene>
<dbReference type="InterPro" id="IPR006963">
    <property type="entry name" value="Mopterin_OxRdtase_4Fe-4S_dom"/>
</dbReference>
<accession>A0ABS4ANG7</accession>
<keyword evidence="5" id="KW-0560">Oxidoreductase</keyword>
<dbReference type="Proteomes" id="UP000680815">
    <property type="component" value="Unassembled WGS sequence"/>
</dbReference>
<dbReference type="CDD" id="cd02766">
    <property type="entry name" value="MopB_3"/>
    <property type="match status" value="1"/>
</dbReference>
<sequence length="677" mass="73345">MTKHRAVCAHDCPDMCSLVVEVEAGQVLRIQGDPDEPYTAGFACAKVTRDVEVVHAPDRLRTPLRRTGPKGSGQFAPITWDAALDEITARWKSIIAADGAEAILGYAYSAHQGHMNRRLVSGLFHALGTSRLMAGTVCDTCCETAWDMTLGPVGGTDPESIVHSDLVIAWGCDLMAVNVHVWALLEKVRKTGVKLIVIDPRRSQTAARADWHLPIRIGTDAALACGIAHILLRDGKIDRAYVDAHTLGFDRWATEVLPDFPPARVARITGLAEADIERLAAMYGAAKTSLIRLGEGMTRLAKGGQALRAVATLPALTGAYGREGGGALLLAAASMDFQFQVLGKPSGPAAARMVNHLALGEALEEMRDPPIRALFIAANNPAVTNPDVARLRRALAREDLFTVVHDPFMTDTARFADIVLPATTYLETEDFYRSYGTYRMQYAEAAIPPQHQARSNFHLAQDLGRRMGLTDAVFSLQPKEIVPLLFKGATGMVGEVDPARVFEGPFKFKAPAAQEFRTPSGRLEIYSETLAKQGVPPMPVWQEDPVEAADAARWPLRLLTAPGYFQAHTAYAASPFLRKREGAPCAILHPDEAAKRGLADGQKVRLFNDLGEVGLVLKVSDEVQPGVCLVPGQRPDAEAVSGTVNMLCDMRRTDMGEGACYQSTFLDIAAWGEERAA</sequence>
<dbReference type="RefSeq" id="WP_209350301.1">
    <property type="nucleotide sequence ID" value="NZ_JAGIYZ010000002.1"/>
</dbReference>
<dbReference type="Gene3D" id="2.40.40.20">
    <property type="match status" value="1"/>
</dbReference>
<dbReference type="InterPro" id="IPR006655">
    <property type="entry name" value="Mopterin_OxRdtase_prok_CS"/>
</dbReference>
<reference evidence="9 10" key="1">
    <citation type="submission" date="2021-03" db="EMBL/GenBank/DDBJ databases">
        <authorList>
            <person name="So Y."/>
        </authorList>
    </citation>
    <scope>NUCLEOTIDE SEQUENCE [LARGE SCALE GENOMIC DNA]</scope>
    <source>
        <strain evidence="9 10">PWR1</strain>
    </source>
</reference>
<dbReference type="EMBL" id="JAGIYZ010000002">
    <property type="protein sequence ID" value="MBP0462910.1"/>
    <property type="molecule type" value="Genomic_DNA"/>
</dbReference>
<dbReference type="PROSITE" id="PS51669">
    <property type="entry name" value="4FE4S_MOW_BIS_MGD"/>
    <property type="match status" value="1"/>
</dbReference>
<evidence type="ECO:0000259" key="8">
    <source>
        <dbReference type="PROSITE" id="PS51669"/>
    </source>
</evidence>
<keyword evidence="3" id="KW-0500">Molybdenum</keyword>
<evidence type="ECO:0000313" key="10">
    <source>
        <dbReference type="Proteomes" id="UP000680815"/>
    </source>
</evidence>
<dbReference type="Gene3D" id="3.40.228.10">
    <property type="entry name" value="Dimethylsulfoxide Reductase, domain 2"/>
    <property type="match status" value="1"/>
</dbReference>
<protein>
    <submittedName>
        <fullName evidence="9">Molybdopterin-dependent oxidoreductase</fullName>
    </submittedName>
</protein>
<evidence type="ECO:0000256" key="6">
    <source>
        <dbReference type="ARBA" id="ARBA00023004"/>
    </source>
</evidence>
<comment type="cofactor">
    <cofactor evidence="1">
        <name>Mo-bis(molybdopterin guanine dinucleotide)</name>
        <dbReference type="ChEBI" id="CHEBI:60539"/>
    </cofactor>
</comment>
<organism evidence="9 10">
    <name type="scientific">Roseomonas nitratireducens</name>
    <dbReference type="NCBI Taxonomy" id="2820810"/>
    <lineage>
        <taxon>Bacteria</taxon>
        <taxon>Pseudomonadati</taxon>
        <taxon>Pseudomonadota</taxon>
        <taxon>Alphaproteobacteria</taxon>
        <taxon>Acetobacterales</taxon>
        <taxon>Roseomonadaceae</taxon>
        <taxon>Roseomonas</taxon>
    </lineage>
</organism>
<evidence type="ECO:0000256" key="3">
    <source>
        <dbReference type="ARBA" id="ARBA00022505"/>
    </source>
</evidence>
<dbReference type="Pfam" id="PF04879">
    <property type="entry name" value="Molybdop_Fe4S4"/>
    <property type="match status" value="1"/>
</dbReference>
<dbReference type="Pfam" id="PF00384">
    <property type="entry name" value="Molybdopterin"/>
    <property type="match status" value="1"/>
</dbReference>
<keyword evidence="7" id="KW-0411">Iron-sulfur</keyword>
<dbReference type="InterPro" id="IPR009010">
    <property type="entry name" value="Asp_de-COase-like_dom_sf"/>
</dbReference>
<comment type="caution">
    <text evidence="9">The sequence shown here is derived from an EMBL/GenBank/DDBJ whole genome shotgun (WGS) entry which is preliminary data.</text>
</comment>
<dbReference type="SUPFAM" id="SSF50692">
    <property type="entry name" value="ADC-like"/>
    <property type="match status" value="1"/>
</dbReference>
<dbReference type="Gene3D" id="2.20.25.90">
    <property type="entry name" value="ADC-like domains"/>
    <property type="match status" value="1"/>
</dbReference>
<comment type="similarity">
    <text evidence="2">Belongs to the prokaryotic molybdopterin-containing oxidoreductase family.</text>
</comment>
<evidence type="ECO:0000256" key="5">
    <source>
        <dbReference type="ARBA" id="ARBA00023002"/>
    </source>
</evidence>
<dbReference type="Gene3D" id="3.40.50.740">
    <property type="match status" value="1"/>
</dbReference>
<keyword evidence="4" id="KW-0479">Metal-binding</keyword>
<dbReference type="SMART" id="SM00926">
    <property type="entry name" value="Molybdop_Fe4S4"/>
    <property type="match status" value="1"/>
</dbReference>
<evidence type="ECO:0000313" key="9">
    <source>
        <dbReference type="EMBL" id="MBP0462910.1"/>
    </source>
</evidence>
<proteinExistence type="inferred from homology"/>
<dbReference type="InterPro" id="IPR050612">
    <property type="entry name" value="Prok_Mopterin_Oxidored"/>
</dbReference>
<dbReference type="InterPro" id="IPR006656">
    <property type="entry name" value="Mopterin_OxRdtase"/>
</dbReference>
<dbReference type="InterPro" id="IPR006657">
    <property type="entry name" value="MoPterin_dinucl-bd_dom"/>
</dbReference>
<dbReference type="PANTHER" id="PTHR43742:SF6">
    <property type="entry name" value="OXIDOREDUCTASE YYAE-RELATED"/>
    <property type="match status" value="1"/>
</dbReference>
<dbReference type="Pfam" id="PF01568">
    <property type="entry name" value="Molydop_binding"/>
    <property type="match status" value="1"/>
</dbReference>
<dbReference type="PANTHER" id="PTHR43742">
    <property type="entry name" value="TRIMETHYLAMINE-N-OXIDE REDUCTASE"/>
    <property type="match status" value="1"/>
</dbReference>
<name>A0ABS4ANG7_9PROT</name>
<evidence type="ECO:0000256" key="4">
    <source>
        <dbReference type="ARBA" id="ARBA00022723"/>
    </source>
</evidence>
<keyword evidence="10" id="KW-1185">Reference proteome</keyword>
<evidence type="ECO:0000256" key="2">
    <source>
        <dbReference type="ARBA" id="ARBA00010312"/>
    </source>
</evidence>
<feature type="domain" description="4Fe-4S Mo/W bis-MGD-type" evidence="8">
    <location>
        <begin position="1"/>
        <end position="58"/>
    </location>
</feature>
<keyword evidence="6" id="KW-0408">Iron</keyword>
<dbReference type="PROSITE" id="PS00490">
    <property type="entry name" value="MOLYBDOPTERIN_PROK_2"/>
    <property type="match status" value="1"/>
</dbReference>
<dbReference type="SUPFAM" id="SSF53706">
    <property type="entry name" value="Formate dehydrogenase/DMSO reductase, domains 1-3"/>
    <property type="match status" value="1"/>
</dbReference>